<evidence type="ECO:0000313" key="2">
    <source>
        <dbReference type="Proteomes" id="UP000027982"/>
    </source>
</evidence>
<dbReference type="AlphaFoldDB" id="A0A068NUT2"/>
<keyword evidence="2" id="KW-1185">Reference proteome</keyword>
<dbReference type="KEGG" id="fgi:OP10G_2001"/>
<gene>
    <name evidence="1" type="ORF">OP10G_2001</name>
</gene>
<dbReference type="HOGENOM" id="CLU_2934714_0_0_0"/>
<reference evidence="1 2" key="1">
    <citation type="journal article" date="2014" name="PLoS ONE">
        <title>The first complete genome sequence of the class fimbriimonadia in the phylum armatimonadetes.</title>
        <authorList>
            <person name="Hu Z.Y."/>
            <person name="Wang Y.Z."/>
            <person name="Im W.T."/>
            <person name="Wang S.Y."/>
            <person name="Zhao G.P."/>
            <person name="Zheng H.J."/>
            <person name="Quan Z.X."/>
        </authorList>
    </citation>
    <scope>NUCLEOTIDE SEQUENCE [LARGE SCALE GENOMIC DNA]</scope>
    <source>
        <strain evidence="1">Gsoil 348</strain>
    </source>
</reference>
<proteinExistence type="predicted"/>
<accession>A0A068NUT2</accession>
<protein>
    <submittedName>
        <fullName evidence="1">Uncharacterized protein</fullName>
    </submittedName>
</protein>
<name>A0A068NUT2_FIMGI</name>
<sequence>MLAVAGGRIDDSRIEGGVWLLDATNAKANEFGTLLDLPRPPRHGGFNNMLLGNLSVKSVR</sequence>
<dbReference type="Proteomes" id="UP000027982">
    <property type="component" value="Chromosome"/>
</dbReference>
<evidence type="ECO:0000313" key="1">
    <source>
        <dbReference type="EMBL" id="AIE85369.1"/>
    </source>
</evidence>
<dbReference type="EMBL" id="CP007139">
    <property type="protein sequence ID" value="AIE85369.1"/>
    <property type="molecule type" value="Genomic_DNA"/>
</dbReference>
<organism evidence="1 2">
    <name type="scientific">Fimbriimonas ginsengisoli Gsoil 348</name>
    <dbReference type="NCBI Taxonomy" id="661478"/>
    <lineage>
        <taxon>Bacteria</taxon>
        <taxon>Bacillati</taxon>
        <taxon>Armatimonadota</taxon>
        <taxon>Fimbriimonadia</taxon>
        <taxon>Fimbriimonadales</taxon>
        <taxon>Fimbriimonadaceae</taxon>
        <taxon>Fimbriimonas</taxon>
    </lineage>
</organism>